<evidence type="ECO:0000256" key="1">
    <source>
        <dbReference type="SAM" id="MobiDB-lite"/>
    </source>
</evidence>
<accession>A0A9X5AUY0</accession>
<protein>
    <submittedName>
        <fullName evidence="2">Uncharacterized protein</fullName>
    </submittedName>
</protein>
<organism evidence="2 3">
    <name type="scientific">Rhodoplanes serenus</name>
    <dbReference type="NCBI Taxonomy" id="200615"/>
    <lineage>
        <taxon>Bacteria</taxon>
        <taxon>Pseudomonadati</taxon>
        <taxon>Pseudomonadota</taxon>
        <taxon>Alphaproteobacteria</taxon>
        <taxon>Hyphomicrobiales</taxon>
        <taxon>Nitrobacteraceae</taxon>
        <taxon>Rhodoplanes</taxon>
    </lineage>
</organism>
<proteinExistence type="predicted"/>
<dbReference type="AlphaFoldDB" id="A0A9X5AUY0"/>
<reference evidence="2 3" key="1">
    <citation type="submission" date="2019-11" db="EMBL/GenBank/DDBJ databases">
        <title>Whole-genome sequence of Rhodoplanes serenus DSM 18633, type strain.</title>
        <authorList>
            <person name="Kyndt J.A."/>
            <person name="Meyer T.E."/>
        </authorList>
    </citation>
    <scope>NUCLEOTIDE SEQUENCE [LARGE SCALE GENOMIC DNA]</scope>
    <source>
        <strain evidence="2 3">DSM 18633</strain>
    </source>
</reference>
<feature type="region of interest" description="Disordered" evidence="1">
    <location>
        <begin position="1"/>
        <end position="22"/>
    </location>
</feature>
<comment type="caution">
    <text evidence="2">The sequence shown here is derived from an EMBL/GenBank/DDBJ whole genome shotgun (WGS) entry which is preliminary data.</text>
</comment>
<evidence type="ECO:0000313" key="3">
    <source>
        <dbReference type="Proteomes" id="UP000438991"/>
    </source>
</evidence>
<dbReference type="EMBL" id="WNKV01000016">
    <property type="protein sequence ID" value="MTW18363.1"/>
    <property type="molecule type" value="Genomic_DNA"/>
</dbReference>
<sequence>MTKELLWPSAPGSKPDVPGGTAGFVRGAALQDQDGRVAPTVSILGAPTKFRDAFEIFDTASRWNAVQIPPGDIVQVDGNVAGASYLVISKDPLSEATETVIETLDRFVMPVRIAAGISLSQRINGQEFAFELVSTDDWPGVVPLTPAMPVAIASISQATTTLTVTTAAPHGLKIGEKASIYGVGDSRLNYSCLTIATTPTPTSFTATAGPQGTIPSVTAGPFASGSVIKADPLGYARNGSSLVFEGTTATSESYYVRSEGGDALPSGTIAGNHVAAFSVSTAATQLVTAAGAYAFAPQGLFEILPQLEKVTFTASPIDSVAALSALFKRTQVVPNPARDYKLRFRAKNHRSASRPAGKIVSATKTGTTTTTITFDQPHDLTTGDQIVVYGIRDQTNFANLTTPTAVASVVDALRITVAMGVAATATSYGGAVIRVNGGVFGAPVTQVVQSVARTANVLTVVGNAAWSGLQHGQYVNLHGVRDSATGADLGIDGPYRVREAASTNLILEPIGTAPTGADITVTNAGGAVLPRTDFRLHFIRVMEFTRLITESIGGFARSDQMDAAPVLVTNAVSAVTVTGGVAQDAAAGNPVGIGARAANANQAAMSATGDLVHLMATMIGALVQKPYSIPEADWSYTGAAVTNTTDVVLAAAAGAGIRRYLTALQLKNTNATATEVVVKDGSTVIWRLLLPANMANADTIAFPSPLKSSANAALNFACITTGASVYVAAQGYTAP</sequence>
<gene>
    <name evidence="2" type="ORF">GJ689_19355</name>
</gene>
<evidence type="ECO:0000313" key="2">
    <source>
        <dbReference type="EMBL" id="MTW18363.1"/>
    </source>
</evidence>
<name>A0A9X5AUY0_9BRAD</name>
<dbReference type="RefSeq" id="WP_155480819.1">
    <property type="nucleotide sequence ID" value="NZ_WNKV01000016.1"/>
</dbReference>
<dbReference type="Proteomes" id="UP000438991">
    <property type="component" value="Unassembled WGS sequence"/>
</dbReference>